<evidence type="ECO:0000313" key="2">
    <source>
        <dbReference type="EMBL" id="KAG9391883.1"/>
    </source>
</evidence>
<dbReference type="Proteomes" id="UP000717585">
    <property type="component" value="Unassembled WGS sequence"/>
</dbReference>
<evidence type="ECO:0000313" key="3">
    <source>
        <dbReference type="Proteomes" id="UP000717585"/>
    </source>
</evidence>
<reference evidence="2" key="1">
    <citation type="submission" date="2021-05" db="EMBL/GenBank/DDBJ databases">
        <title>A free-living protist that lacks canonical eukaryotic 1 DNA replication and segregation systems.</title>
        <authorList>
            <person name="Salas-Leiva D.E."/>
            <person name="Tromer E.C."/>
            <person name="Curtis B.A."/>
            <person name="Jerlstrom-Hultqvist J."/>
            <person name="Kolisko M."/>
            <person name="Yi Z."/>
            <person name="Salas-Leiva J.S."/>
            <person name="Gallot-Lavallee L."/>
            <person name="Kops G.J.P.L."/>
            <person name="Archibald J.M."/>
            <person name="Simpson A.G.B."/>
            <person name="Roger A.J."/>
        </authorList>
    </citation>
    <scope>NUCLEOTIDE SEQUENCE</scope>
    <source>
        <strain evidence="2">BICM</strain>
    </source>
</reference>
<dbReference type="EMBL" id="JAHDYR010000047">
    <property type="protein sequence ID" value="KAG9391883.1"/>
    <property type="molecule type" value="Genomic_DNA"/>
</dbReference>
<sequence>MDPDPSDCIIVPPEYASGTWKSENAMEEDEDMEQDALNPVDLSILPSASAGADLDEHVPVPQYEDDAMEEDYPMEADEQDDDVSMQHSFLPSVDSSVGNDNLNPNMLKLLSLTDDMTTSKFGVGFSRSDVGRSVAAALLGYSLFCNIHREIYLKNAVAYMQIVETDRANRGKSDVQLPMDRMGRAVGRNQDSRVELVKTYLKVLDLRLAWNDELSIHANLQRLDDDPRGRFLFSLPNLLGFSLLLLTANRPDIPMHLGQEVCEALEAKLLDAGMVTVQRLRQHHKATGVKEKVMHKVLRRFKRKTAQIACFNLTRMVAPGISVSGMLSLTEFPPYNLFAPENISHFHVQYDRLLSVSATNEAPVTTTMLPVMERAASFVTPMYNNEITAYMQQRQGDAQKSTLDVPAFK</sequence>
<keyword evidence="3" id="KW-1185">Reference proteome</keyword>
<evidence type="ECO:0000256" key="1">
    <source>
        <dbReference type="SAM" id="MobiDB-lite"/>
    </source>
</evidence>
<gene>
    <name evidence="2" type="ORF">J8273_6837</name>
</gene>
<comment type="caution">
    <text evidence="2">The sequence shown here is derived from an EMBL/GenBank/DDBJ whole genome shotgun (WGS) entry which is preliminary data.</text>
</comment>
<protein>
    <submittedName>
        <fullName evidence="2">Uncharacterized protein</fullName>
    </submittedName>
</protein>
<accession>A0A8J6E097</accession>
<name>A0A8J6E097_9EUKA</name>
<organism evidence="2 3">
    <name type="scientific">Carpediemonas membranifera</name>
    <dbReference type="NCBI Taxonomy" id="201153"/>
    <lineage>
        <taxon>Eukaryota</taxon>
        <taxon>Metamonada</taxon>
        <taxon>Carpediemonas-like organisms</taxon>
        <taxon>Carpediemonas</taxon>
    </lineage>
</organism>
<proteinExistence type="predicted"/>
<dbReference type="AlphaFoldDB" id="A0A8J6E097"/>
<feature type="region of interest" description="Disordered" evidence="1">
    <location>
        <begin position="1"/>
        <end position="33"/>
    </location>
</feature>